<feature type="transmembrane region" description="Helical" evidence="6">
    <location>
        <begin position="59"/>
        <end position="76"/>
    </location>
</feature>
<dbReference type="InterPro" id="IPR050911">
    <property type="entry name" value="DRAM/TMEM150_Autophagy_Mod"/>
</dbReference>
<gene>
    <name evidence="8" type="ORF">HYFRA_00000596</name>
</gene>
<reference evidence="8" key="1">
    <citation type="submission" date="2021-07" db="EMBL/GenBank/DDBJ databases">
        <authorList>
            <person name="Durling M."/>
        </authorList>
    </citation>
    <scope>NUCLEOTIDE SEQUENCE</scope>
</reference>
<evidence type="ECO:0000256" key="1">
    <source>
        <dbReference type="ARBA" id="ARBA00004127"/>
    </source>
</evidence>
<feature type="transmembrane region" description="Helical" evidence="6">
    <location>
        <begin position="131"/>
        <end position="150"/>
    </location>
</feature>
<evidence type="ECO:0000256" key="5">
    <source>
        <dbReference type="SAM" id="MobiDB-lite"/>
    </source>
</evidence>
<dbReference type="PANTHER" id="PTHR21324">
    <property type="entry name" value="FASTING-INDUCIBLE INTEGRAL MEMBRANE PROTEIN TM6P1-RELATED"/>
    <property type="match status" value="1"/>
</dbReference>
<dbReference type="AlphaFoldDB" id="A0A9N9L763"/>
<accession>A0A9N9L763</accession>
<feature type="transmembrane region" description="Helical" evidence="6">
    <location>
        <begin position="198"/>
        <end position="222"/>
    </location>
</feature>
<feature type="domain" description="CWH43-like N-terminal" evidence="7">
    <location>
        <begin position="6"/>
        <end position="220"/>
    </location>
</feature>
<evidence type="ECO:0000256" key="2">
    <source>
        <dbReference type="ARBA" id="ARBA00022692"/>
    </source>
</evidence>
<comment type="subcellular location">
    <subcellularLocation>
        <location evidence="1">Endomembrane system</location>
        <topology evidence="1">Multi-pass membrane protein</topology>
    </subcellularLocation>
</comment>
<comment type="caution">
    <text evidence="8">The sequence shown here is derived from an EMBL/GenBank/DDBJ whole genome shotgun (WGS) entry which is preliminary data.</text>
</comment>
<dbReference type="GO" id="GO:0005886">
    <property type="term" value="C:plasma membrane"/>
    <property type="evidence" value="ECO:0007669"/>
    <property type="project" value="TreeGrafter"/>
</dbReference>
<keyword evidence="2 6" id="KW-0812">Transmembrane</keyword>
<name>A0A9N9L763_9HELO</name>
<feature type="compositionally biased region" description="Basic and acidic residues" evidence="5">
    <location>
        <begin position="260"/>
        <end position="271"/>
    </location>
</feature>
<evidence type="ECO:0000313" key="9">
    <source>
        <dbReference type="Proteomes" id="UP000696280"/>
    </source>
</evidence>
<dbReference type="EMBL" id="CAJVRL010000081">
    <property type="protein sequence ID" value="CAG8958242.1"/>
    <property type="molecule type" value="Genomic_DNA"/>
</dbReference>
<evidence type="ECO:0000256" key="4">
    <source>
        <dbReference type="ARBA" id="ARBA00023136"/>
    </source>
</evidence>
<dbReference type="GO" id="GO:0012505">
    <property type="term" value="C:endomembrane system"/>
    <property type="evidence" value="ECO:0007669"/>
    <property type="project" value="UniProtKB-SubCell"/>
</dbReference>
<protein>
    <recommendedName>
        <fullName evidence="7">CWH43-like N-terminal domain-containing protein</fullName>
    </recommendedName>
</protein>
<organism evidence="8 9">
    <name type="scientific">Hymenoscyphus fraxineus</name>
    <dbReference type="NCBI Taxonomy" id="746836"/>
    <lineage>
        <taxon>Eukaryota</taxon>
        <taxon>Fungi</taxon>
        <taxon>Dikarya</taxon>
        <taxon>Ascomycota</taxon>
        <taxon>Pezizomycotina</taxon>
        <taxon>Leotiomycetes</taxon>
        <taxon>Helotiales</taxon>
        <taxon>Helotiaceae</taxon>
        <taxon>Hymenoscyphus</taxon>
    </lineage>
</organism>
<keyword evidence="4 6" id="KW-0472">Membrane</keyword>
<evidence type="ECO:0000256" key="3">
    <source>
        <dbReference type="ARBA" id="ARBA00022989"/>
    </source>
</evidence>
<dbReference type="PANTHER" id="PTHR21324:SF2">
    <property type="entry name" value="EG:22E5.9 PROTEIN"/>
    <property type="match status" value="1"/>
</dbReference>
<evidence type="ECO:0000259" key="7">
    <source>
        <dbReference type="Pfam" id="PF10277"/>
    </source>
</evidence>
<feature type="transmembrane region" description="Helical" evidence="6">
    <location>
        <begin position="7"/>
        <end position="28"/>
    </location>
</feature>
<dbReference type="InterPro" id="IPR019402">
    <property type="entry name" value="CWH43_N"/>
</dbReference>
<evidence type="ECO:0000313" key="8">
    <source>
        <dbReference type="EMBL" id="CAG8958242.1"/>
    </source>
</evidence>
<keyword evidence="3 6" id="KW-1133">Transmembrane helix</keyword>
<dbReference type="OrthoDB" id="10032492at2759"/>
<dbReference type="Proteomes" id="UP000696280">
    <property type="component" value="Unassembled WGS sequence"/>
</dbReference>
<feature type="transmembrane region" description="Helical" evidence="6">
    <location>
        <begin position="97"/>
        <end position="119"/>
    </location>
</feature>
<proteinExistence type="predicted"/>
<evidence type="ECO:0000256" key="6">
    <source>
        <dbReference type="SAM" id="Phobius"/>
    </source>
</evidence>
<keyword evidence="9" id="KW-1185">Reference proteome</keyword>
<feature type="region of interest" description="Disordered" evidence="5">
    <location>
        <begin position="260"/>
        <end position="293"/>
    </location>
</feature>
<sequence>MLGFSYWMLPVFSSLVWLGTLMGLLIHWTTSGRPQYQSMDPAQTIAYISDVGAQSLKPLFITGSVLTCIFLDASFISEIVLRYKGRLARNYSRTEKVLSVLSVIFAIVGTVGLICLSVFDTLRHPQLHDVFLVLFIFGYIVSAVFICWEYQRLGIHYRQHKILRYSFWMKLFFILIEVGLAIAFAVTQKTDKYDTAAILEWTIAFVFTFYVMSFFVDLIPAVRTKDKSRRFTKGDGRTVMSIEQNDGPATAEINMHDRERRLEDGNSERTLGRNNVGMVNTPMPPAPAKYRAP</sequence>
<dbReference type="Pfam" id="PF10277">
    <property type="entry name" value="Frag1"/>
    <property type="match status" value="1"/>
</dbReference>
<feature type="transmembrane region" description="Helical" evidence="6">
    <location>
        <begin position="162"/>
        <end position="186"/>
    </location>
</feature>